<keyword evidence="2" id="KW-1185">Reference proteome</keyword>
<reference evidence="1 2" key="1">
    <citation type="submission" date="2020-08" db="EMBL/GenBank/DDBJ databases">
        <authorList>
            <person name="Xu S."/>
            <person name="Li A."/>
        </authorList>
    </citation>
    <scope>NUCLEOTIDE SEQUENCE [LARGE SCALE GENOMIC DNA]</scope>
    <source>
        <strain evidence="1 2">119BY6-57</strain>
    </source>
</reference>
<evidence type="ECO:0000313" key="2">
    <source>
        <dbReference type="Proteomes" id="UP000523196"/>
    </source>
</evidence>
<evidence type="ECO:0008006" key="3">
    <source>
        <dbReference type="Google" id="ProtNLM"/>
    </source>
</evidence>
<dbReference type="InterPro" id="IPR036249">
    <property type="entry name" value="Thioredoxin-like_sf"/>
</dbReference>
<protein>
    <recommendedName>
        <fullName evidence="3">Thioredoxin-like fold domain-containing protein</fullName>
    </recommendedName>
</protein>
<name>A0A7W3TKK9_9GAMM</name>
<sequence length="213" mass="22632">MHLRLGLVASLVIGMLAALLAGPIASAGGLDPAPLFRVKALPSDARAVLERTPGIQVGGAPDAAPRAYLVFDAHCPACARTYMQLREAHPDVPVRWVPVAYFAADSGAQAAAILAAADPAKALDDNFRAYDPAAKRGGYVRPGTAPAVLSPAHQQLRDAWRRWGGYTPMLLLRGADGRQWFKATEIRGRRGMEQVLETPLEGSAGQALGTYKE</sequence>
<comment type="caution">
    <text evidence="1">The sequence shown here is derived from an EMBL/GenBank/DDBJ whole genome shotgun (WGS) entry which is preliminary data.</text>
</comment>
<evidence type="ECO:0000313" key="1">
    <source>
        <dbReference type="EMBL" id="MBB1060042.1"/>
    </source>
</evidence>
<dbReference type="AlphaFoldDB" id="A0A7W3TKK9"/>
<dbReference type="RefSeq" id="WP_182685672.1">
    <property type="nucleotide sequence ID" value="NZ_JACHTF010000004.1"/>
</dbReference>
<dbReference type="SUPFAM" id="SSF52833">
    <property type="entry name" value="Thioredoxin-like"/>
    <property type="match status" value="1"/>
</dbReference>
<proteinExistence type="predicted"/>
<gene>
    <name evidence="1" type="ORF">H4F98_05580</name>
</gene>
<organism evidence="1 2">
    <name type="scientific">Marilutibacter spongiae</name>
    <dbReference type="NCBI Taxonomy" id="2025720"/>
    <lineage>
        <taxon>Bacteria</taxon>
        <taxon>Pseudomonadati</taxon>
        <taxon>Pseudomonadota</taxon>
        <taxon>Gammaproteobacteria</taxon>
        <taxon>Lysobacterales</taxon>
        <taxon>Lysobacteraceae</taxon>
        <taxon>Marilutibacter</taxon>
    </lineage>
</organism>
<accession>A0A7W3TKK9</accession>
<dbReference type="Gene3D" id="3.40.30.10">
    <property type="entry name" value="Glutaredoxin"/>
    <property type="match status" value="1"/>
</dbReference>
<dbReference type="Proteomes" id="UP000523196">
    <property type="component" value="Unassembled WGS sequence"/>
</dbReference>
<dbReference type="EMBL" id="JACHTF010000004">
    <property type="protein sequence ID" value="MBB1060042.1"/>
    <property type="molecule type" value="Genomic_DNA"/>
</dbReference>